<comment type="caution">
    <text evidence="2">The sequence shown here is derived from an EMBL/GenBank/DDBJ whole genome shotgun (WGS) entry which is preliminary data.</text>
</comment>
<name>A0A1G2KBZ2_9BACT</name>
<reference evidence="2 3" key="1">
    <citation type="journal article" date="2016" name="Nat. Commun.">
        <title>Thousands of microbial genomes shed light on interconnected biogeochemical processes in an aquifer system.</title>
        <authorList>
            <person name="Anantharaman K."/>
            <person name="Brown C.T."/>
            <person name="Hug L.A."/>
            <person name="Sharon I."/>
            <person name="Castelle C.J."/>
            <person name="Probst A.J."/>
            <person name="Thomas B.C."/>
            <person name="Singh A."/>
            <person name="Wilkins M.J."/>
            <person name="Karaoz U."/>
            <person name="Brodie E.L."/>
            <person name="Williams K.H."/>
            <person name="Hubbard S.S."/>
            <person name="Banfield J.F."/>
        </authorList>
    </citation>
    <scope>NUCLEOTIDE SEQUENCE [LARGE SCALE GENOMIC DNA]</scope>
</reference>
<accession>A0A1G2KBZ2</accession>
<organism evidence="2 3">
    <name type="scientific">Candidatus Sungbacteria bacterium RIFCSPHIGHO2_01_FULL_50_25</name>
    <dbReference type="NCBI Taxonomy" id="1802265"/>
    <lineage>
        <taxon>Bacteria</taxon>
        <taxon>Candidatus Sungiibacteriota</taxon>
    </lineage>
</organism>
<sequence>MELLYALASIAVITAVAGAAKKFFPFSVCPICAGVFGTWLWMLVSEYLGVFSGESWKIITAILMGGSAVGIAYGLEKRLSAAASPFLWKALSIPAGFAMVYSLVTSMIWGVLLSAAFLAFLAFWFFVLKRGSALGDEPQNKEKWKVEELKKKLKDCC</sequence>
<gene>
    <name evidence="2" type="ORF">A2847_00740</name>
</gene>
<evidence type="ECO:0000313" key="3">
    <source>
        <dbReference type="Proteomes" id="UP000178574"/>
    </source>
</evidence>
<proteinExistence type="predicted"/>
<keyword evidence="1" id="KW-0472">Membrane</keyword>
<feature type="transmembrane region" description="Helical" evidence="1">
    <location>
        <begin position="56"/>
        <end position="75"/>
    </location>
</feature>
<keyword evidence="1" id="KW-1133">Transmembrane helix</keyword>
<keyword evidence="1" id="KW-0812">Transmembrane</keyword>
<feature type="transmembrane region" description="Helical" evidence="1">
    <location>
        <begin position="28"/>
        <end position="44"/>
    </location>
</feature>
<evidence type="ECO:0000313" key="2">
    <source>
        <dbReference type="EMBL" id="OGZ96994.1"/>
    </source>
</evidence>
<dbReference type="AlphaFoldDB" id="A0A1G2KBZ2"/>
<evidence type="ECO:0000256" key="1">
    <source>
        <dbReference type="SAM" id="Phobius"/>
    </source>
</evidence>
<protein>
    <submittedName>
        <fullName evidence="2">Uncharacterized protein</fullName>
    </submittedName>
</protein>
<dbReference type="EMBL" id="MHQD01000002">
    <property type="protein sequence ID" value="OGZ96994.1"/>
    <property type="molecule type" value="Genomic_DNA"/>
</dbReference>
<feature type="transmembrane region" description="Helical" evidence="1">
    <location>
        <begin position="95"/>
        <end position="128"/>
    </location>
</feature>
<dbReference type="Proteomes" id="UP000178574">
    <property type="component" value="Unassembled WGS sequence"/>
</dbReference>